<organism evidence="18 19">
    <name type="scientific">Aphanocapsa feldmannii 277cV</name>
    <dbReference type="NCBI Taxonomy" id="2507553"/>
    <lineage>
        <taxon>Bacteria</taxon>
        <taxon>Bacillati</taxon>
        <taxon>Cyanobacteriota</taxon>
        <taxon>Cyanophyceae</taxon>
        <taxon>Oscillatoriophycideae</taxon>
        <taxon>Chroococcales</taxon>
        <taxon>Microcystaceae</taxon>
        <taxon>Aphanocapsa</taxon>
    </lineage>
</organism>
<evidence type="ECO:0000259" key="16">
    <source>
        <dbReference type="Pfam" id="PF17810"/>
    </source>
</evidence>
<evidence type="ECO:0000256" key="4">
    <source>
        <dbReference type="ARBA" id="ARBA00008357"/>
    </source>
</evidence>
<dbReference type="EMBL" id="SRMO01000084">
    <property type="protein sequence ID" value="TGG90920.1"/>
    <property type="molecule type" value="Genomic_DNA"/>
</dbReference>
<dbReference type="PANTHER" id="PTHR43295">
    <property type="entry name" value="ARGININE DECARBOXYLASE"/>
    <property type="match status" value="1"/>
</dbReference>
<dbReference type="CDD" id="cd06830">
    <property type="entry name" value="PLPDE_III_ADC"/>
    <property type="match status" value="1"/>
</dbReference>
<dbReference type="Proteomes" id="UP000317990">
    <property type="component" value="Unassembled WGS sequence"/>
</dbReference>
<comment type="cofactor">
    <cofactor evidence="2 12">
        <name>Mg(2+)</name>
        <dbReference type="ChEBI" id="CHEBI:18420"/>
    </cofactor>
</comment>
<dbReference type="Gene3D" id="3.20.20.10">
    <property type="entry name" value="Alanine racemase"/>
    <property type="match status" value="1"/>
</dbReference>
<dbReference type="InterPro" id="IPR029066">
    <property type="entry name" value="PLP-binding_barrel"/>
</dbReference>
<proteinExistence type="inferred from homology"/>
<keyword evidence="5 12" id="KW-0479">Metal-binding</keyword>
<keyword evidence="6 12" id="KW-0210">Decarboxylase</keyword>
<dbReference type="GO" id="GO:0046872">
    <property type="term" value="F:metal ion binding"/>
    <property type="evidence" value="ECO:0007669"/>
    <property type="project" value="UniProtKB-KW"/>
</dbReference>
<dbReference type="PROSITE" id="PS00879">
    <property type="entry name" value="ODR_DC_2_2"/>
    <property type="match status" value="1"/>
</dbReference>
<feature type="domain" description="Arginine decarboxylase helical bundle" evidence="16">
    <location>
        <begin position="371"/>
        <end position="441"/>
    </location>
</feature>
<dbReference type="NCBIfam" id="TIGR01273">
    <property type="entry name" value="speA"/>
    <property type="match status" value="1"/>
</dbReference>
<dbReference type="InterPro" id="IPR022644">
    <property type="entry name" value="De-COase2_N"/>
</dbReference>
<evidence type="ECO:0000256" key="2">
    <source>
        <dbReference type="ARBA" id="ARBA00001946"/>
    </source>
</evidence>
<evidence type="ECO:0000256" key="10">
    <source>
        <dbReference type="ARBA" id="ARBA00023115"/>
    </source>
</evidence>
<comment type="caution">
    <text evidence="18">The sequence shown here is derived from an EMBL/GenBank/DDBJ whole genome shotgun (WGS) entry which is preliminary data.</text>
</comment>
<evidence type="ECO:0000256" key="5">
    <source>
        <dbReference type="ARBA" id="ARBA00022723"/>
    </source>
</evidence>
<evidence type="ECO:0000256" key="3">
    <source>
        <dbReference type="ARBA" id="ARBA00002257"/>
    </source>
</evidence>
<dbReference type="InterPro" id="IPR040634">
    <property type="entry name" value="Arg_decarb_HB"/>
</dbReference>
<feature type="domain" description="Arginine decarboxylase C-terminal helical" evidence="17">
    <location>
        <begin position="579"/>
        <end position="631"/>
    </location>
</feature>
<dbReference type="InterPro" id="IPR022657">
    <property type="entry name" value="De-COase2_CS"/>
</dbReference>
<dbReference type="PRINTS" id="PR01179">
    <property type="entry name" value="ODADCRBXLASE"/>
</dbReference>
<evidence type="ECO:0000256" key="6">
    <source>
        <dbReference type="ARBA" id="ARBA00022793"/>
    </source>
</evidence>
<feature type="modified residue" description="N6-(pyridoxal phosphate)lysine" evidence="12 13">
    <location>
        <position position="104"/>
    </location>
</feature>
<keyword evidence="8 12" id="KW-0663">Pyridoxal phosphate</keyword>
<dbReference type="Gene3D" id="2.40.37.10">
    <property type="entry name" value="Lyase, Ornithine Decarboxylase, Chain A, domain 1"/>
    <property type="match status" value="1"/>
</dbReference>
<keyword evidence="11 12" id="KW-0456">Lyase</keyword>
<feature type="active site" description="Proton donor" evidence="14">
    <location>
        <position position="500"/>
    </location>
</feature>
<comment type="function">
    <text evidence="3 12">Catalyzes the biosynthesis of agmatine from arginine.</text>
</comment>
<dbReference type="EC" id="4.1.1.19" evidence="12"/>
<dbReference type="PIRSF" id="PIRSF001336">
    <property type="entry name" value="Arg_decrbxlase"/>
    <property type="match status" value="1"/>
</dbReference>
<evidence type="ECO:0000256" key="9">
    <source>
        <dbReference type="ARBA" id="ARBA00023066"/>
    </source>
</evidence>
<dbReference type="InterPro" id="IPR022653">
    <property type="entry name" value="De-COase2_pyr-phos_BS"/>
</dbReference>
<evidence type="ECO:0000259" key="15">
    <source>
        <dbReference type="Pfam" id="PF02784"/>
    </source>
</evidence>
<reference evidence="18 19" key="1">
    <citation type="journal article" date="2019" name="mSystems">
        <title>Life at home and on the roam: Genomic adaptions reflect the dual lifestyle of an intracellular, facultative symbiont.</title>
        <authorList>
            <person name="Burgsdorf I."/>
        </authorList>
    </citation>
    <scope>NUCLEOTIDE SEQUENCE [LARGE SCALE GENOMIC DNA]</scope>
    <source>
        <strain evidence="18">277cV</strain>
    </source>
</reference>
<dbReference type="InterPro" id="IPR000183">
    <property type="entry name" value="Orn/DAP/Arg_de-COase"/>
</dbReference>
<protein>
    <recommendedName>
        <fullName evidence="12">Biosynthetic arginine decarboxylase</fullName>
        <shortName evidence="12">ADC</shortName>
        <ecNumber evidence="12">4.1.1.19</ecNumber>
    </recommendedName>
</protein>
<evidence type="ECO:0000256" key="11">
    <source>
        <dbReference type="ARBA" id="ARBA00023239"/>
    </source>
</evidence>
<dbReference type="Pfam" id="PF17810">
    <property type="entry name" value="Arg_decarb_HB"/>
    <property type="match status" value="1"/>
</dbReference>
<dbReference type="GO" id="GO:0006527">
    <property type="term" value="P:L-arginine catabolic process"/>
    <property type="evidence" value="ECO:0007669"/>
    <property type="project" value="InterPro"/>
</dbReference>
<sequence>MNLSGGGWTVADSSRLYGLDSWGEPYFSVAAHGHLMVHPRGDHGGSLDLMALVKGLQSRDLSLPLLIRFDDILEDRLERLHAAFERAIAQYNYAGRYQGVFPLKCNQQRHVVEQMVRLGQRWDFGLEVGSKAELLIALALLDHPDALLICNGYKDSRYIETAILARQLGRRPVVVIEQPDEVSRIIAASHGLGAAPLIGMRARLGSSGMGRWAGSSGERAKFGLSAAQLLSTTAALRDAGLLGDLRLLHFHIGSQISNIAVLKDALQEAGQIYVQLARLGAPLGYLDVGGGLGVDYDGSRSAGPASTNYSLQNYANDVVATVRECCEPHGLSLPTLVSESGRAIASHFSVLVFDVLGTDSVADSVPATAAAESLIVRNLRDTLAGIDAGNLQEAWNDAIKFKQDALSAFRLGYLSLEERAKAEQLHWACCSAIAARLNHADLSDDWRNLPLALASTYYANLSVFRSAPDSWAIHQLFPLMPIHRLDEQPTRLGTIADLTCDSDGKLSRFIDQGGEKPLLELHQQREGEPYLLALFLGGAYQEVMGNLHNLFGSTNAVHIRIGTAGTYRVEHVVRGDTTAAVLRAMDHDPGELLEKLRRASEGAIARGDLSLPAARRLMAHLEHSMRQVTYLQQEAVRQAESQGLEPTVAA</sequence>
<dbReference type="InterPro" id="IPR009006">
    <property type="entry name" value="Ala_racemase/Decarboxylase_C"/>
</dbReference>
<dbReference type="Gene3D" id="1.20.58.930">
    <property type="match status" value="1"/>
</dbReference>
<evidence type="ECO:0000256" key="14">
    <source>
        <dbReference type="PIRSR" id="PIRSR600183-50"/>
    </source>
</evidence>
<evidence type="ECO:0000313" key="18">
    <source>
        <dbReference type="EMBL" id="TGG90920.1"/>
    </source>
</evidence>
<dbReference type="InterPro" id="IPR002985">
    <property type="entry name" value="Arg_decrbxlase"/>
</dbReference>
<evidence type="ECO:0000259" key="17">
    <source>
        <dbReference type="Pfam" id="PF17944"/>
    </source>
</evidence>
<comment type="cofactor">
    <cofactor evidence="1 12 13">
        <name>pyridoxal 5'-phosphate</name>
        <dbReference type="ChEBI" id="CHEBI:597326"/>
    </cofactor>
</comment>
<dbReference type="Pfam" id="PF17944">
    <property type="entry name" value="Arg_decarbox_C"/>
    <property type="match status" value="1"/>
</dbReference>
<dbReference type="PRINTS" id="PR01180">
    <property type="entry name" value="ARGDCRBXLASE"/>
</dbReference>
<evidence type="ECO:0000256" key="1">
    <source>
        <dbReference type="ARBA" id="ARBA00001933"/>
    </source>
</evidence>
<dbReference type="UniPathway" id="UPA00186">
    <property type="reaction ID" value="UER00284"/>
</dbReference>
<dbReference type="SUPFAM" id="SSF50621">
    <property type="entry name" value="Alanine racemase C-terminal domain-like"/>
    <property type="match status" value="1"/>
</dbReference>
<keyword evidence="10 12" id="KW-0620">Polyamine biosynthesis</keyword>
<dbReference type="PROSITE" id="PS00878">
    <property type="entry name" value="ODR_DC_2_1"/>
    <property type="match status" value="1"/>
</dbReference>
<keyword evidence="9 12" id="KW-0745">Spermidine biosynthesis</keyword>
<dbReference type="NCBIfam" id="NF003763">
    <property type="entry name" value="PRK05354.1"/>
    <property type="match status" value="1"/>
</dbReference>
<comment type="pathway">
    <text evidence="12">Amine and polyamine biosynthesis; agmatine biosynthesis; agmatine from L-arginine: step 1/1.</text>
</comment>
<dbReference type="HAMAP" id="MF_01417">
    <property type="entry name" value="SpeA"/>
    <property type="match status" value="1"/>
</dbReference>
<evidence type="ECO:0000256" key="12">
    <source>
        <dbReference type="HAMAP-Rule" id="MF_01417"/>
    </source>
</evidence>
<gene>
    <name evidence="12 18" type="primary">speA</name>
    <name evidence="18" type="ORF">ERJ67_09465</name>
</gene>
<comment type="catalytic activity">
    <reaction evidence="12">
        <text>L-arginine + H(+) = agmatine + CO2</text>
        <dbReference type="Rhea" id="RHEA:17641"/>
        <dbReference type="ChEBI" id="CHEBI:15378"/>
        <dbReference type="ChEBI" id="CHEBI:16526"/>
        <dbReference type="ChEBI" id="CHEBI:32682"/>
        <dbReference type="ChEBI" id="CHEBI:58145"/>
        <dbReference type="EC" id="4.1.1.19"/>
    </reaction>
</comment>
<evidence type="ECO:0000256" key="13">
    <source>
        <dbReference type="PIRSR" id="PIRSR001336-50"/>
    </source>
</evidence>
<accession>A0A524RLH1</accession>
<comment type="similarity">
    <text evidence="4 12">Belongs to the Orn/Lys/Arg decarboxylase class-II family. SpeA subfamily.</text>
</comment>
<feature type="binding site" evidence="12">
    <location>
        <begin position="286"/>
        <end position="296"/>
    </location>
    <ligand>
        <name>substrate</name>
    </ligand>
</feature>
<name>A0A524RLH1_9CHRO</name>
<evidence type="ECO:0000256" key="8">
    <source>
        <dbReference type="ARBA" id="ARBA00022898"/>
    </source>
</evidence>
<dbReference type="PANTHER" id="PTHR43295:SF9">
    <property type="entry name" value="BIOSYNTHETIC ARGININE DECARBOXYLASE"/>
    <property type="match status" value="1"/>
</dbReference>
<dbReference type="GO" id="GO:0008792">
    <property type="term" value="F:arginine decarboxylase activity"/>
    <property type="evidence" value="ECO:0007669"/>
    <property type="project" value="UniProtKB-UniRule"/>
</dbReference>
<dbReference type="AlphaFoldDB" id="A0A524RLH1"/>
<feature type="domain" description="Orn/DAP/Arg decarboxylase 2 N-terminal" evidence="15">
    <location>
        <begin position="82"/>
        <end position="345"/>
    </location>
</feature>
<keyword evidence="7 12" id="KW-0460">Magnesium</keyword>
<evidence type="ECO:0000256" key="7">
    <source>
        <dbReference type="ARBA" id="ARBA00022842"/>
    </source>
</evidence>
<dbReference type="InterPro" id="IPR041128">
    <property type="entry name" value="Arg_decarbox_C"/>
</dbReference>
<dbReference type="GO" id="GO:0008295">
    <property type="term" value="P:spermidine biosynthetic process"/>
    <property type="evidence" value="ECO:0007669"/>
    <property type="project" value="UniProtKB-UniRule"/>
</dbReference>
<evidence type="ECO:0000313" key="19">
    <source>
        <dbReference type="Proteomes" id="UP000317990"/>
    </source>
</evidence>
<dbReference type="Pfam" id="PF02784">
    <property type="entry name" value="Orn_Arg_deC_N"/>
    <property type="match status" value="1"/>
</dbReference>
<dbReference type="SUPFAM" id="SSF51419">
    <property type="entry name" value="PLP-binding barrel"/>
    <property type="match status" value="1"/>
</dbReference>